<comment type="caution">
    <text evidence="1">The sequence shown here is derived from an EMBL/GenBank/DDBJ whole genome shotgun (WGS) entry which is preliminary data.</text>
</comment>
<evidence type="ECO:0000313" key="1">
    <source>
        <dbReference type="EMBL" id="KKM80546.1"/>
    </source>
</evidence>
<gene>
    <name evidence="1" type="ORF">LCGC14_1338740</name>
</gene>
<dbReference type="AlphaFoldDB" id="A0A0F9L0N3"/>
<protein>
    <submittedName>
        <fullName evidence="1">Uncharacterized protein</fullName>
    </submittedName>
</protein>
<reference evidence="1" key="1">
    <citation type="journal article" date="2015" name="Nature">
        <title>Complex archaea that bridge the gap between prokaryotes and eukaryotes.</title>
        <authorList>
            <person name="Spang A."/>
            <person name="Saw J.H."/>
            <person name="Jorgensen S.L."/>
            <person name="Zaremba-Niedzwiedzka K."/>
            <person name="Martijn J."/>
            <person name="Lind A.E."/>
            <person name="van Eijk R."/>
            <person name="Schleper C."/>
            <person name="Guy L."/>
            <person name="Ettema T.J."/>
        </authorList>
    </citation>
    <scope>NUCLEOTIDE SEQUENCE</scope>
</reference>
<accession>A0A0F9L0N3</accession>
<sequence>MGNVIFGADSRLDQDTLTVSVAADADFPTTNLNDDRSFTLYKMGAAATELLVKTEAATTGGVDYFMLVGHDLSDPDSDGNGAVLVEFQESDDDGGGDPYTTIFSVTPTDDTIIARSFTLNTKKFFRLKLTRGSAFKASLGELQWGQAIRPGIGVEVGFDPTDETIEGQFNRSRTGQILGAVRAFSMRRARVRLELLDGSFVNDETDPTGFKFFWDTHASKLKPFLFHWNDGNPGSFEKDAFFAIIDPKAGISRPLRTQLDVGRKDLRFSVIGVKE</sequence>
<name>A0A0F9L0N3_9ZZZZ</name>
<proteinExistence type="predicted"/>
<organism evidence="1">
    <name type="scientific">marine sediment metagenome</name>
    <dbReference type="NCBI Taxonomy" id="412755"/>
    <lineage>
        <taxon>unclassified sequences</taxon>
        <taxon>metagenomes</taxon>
        <taxon>ecological metagenomes</taxon>
    </lineage>
</organism>
<dbReference type="EMBL" id="LAZR01008161">
    <property type="protein sequence ID" value="KKM80546.1"/>
    <property type="molecule type" value="Genomic_DNA"/>
</dbReference>